<dbReference type="NCBIfam" id="NF001989">
    <property type="entry name" value="PRK00784.1"/>
    <property type="match status" value="1"/>
</dbReference>
<proteinExistence type="inferred from homology"/>
<keyword evidence="2" id="KW-0169">Cobalamin biosynthesis</keyword>
<dbReference type="RefSeq" id="WP_377790836.1">
    <property type="nucleotide sequence ID" value="NZ_JBHLYQ010000257.1"/>
</dbReference>
<reference evidence="6 7" key="1">
    <citation type="submission" date="2024-09" db="EMBL/GenBank/DDBJ databases">
        <authorList>
            <person name="Sun Q."/>
            <person name="Mori K."/>
        </authorList>
    </citation>
    <scope>NUCLEOTIDE SEQUENCE [LARGE SCALE GENOMIC DNA]</scope>
    <source>
        <strain evidence="6 7">JCM 15389</strain>
    </source>
</reference>
<dbReference type="NCBIfam" id="TIGR00313">
    <property type="entry name" value="cobQ"/>
    <property type="match status" value="1"/>
</dbReference>
<dbReference type="Pfam" id="PF07685">
    <property type="entry name" value="GATase_3"/>
    <property type="match status" value="1"/>
</dbReference>
<protein>
    <submittedName>
        <fullName evidence="6">Cobyric acid synthase</fullName>
    </submittedName>
</protein>
<evidence type="ECO:0000313" key="7">
    <source>
        <dbReference type="Proteomes" id="UP001589788"/>
    </source>
</evidence>
<sequence>MVVGTGSDAGKSAVVAGLCRALARRGVRVAPFKAQNMALQSAVSVDGAEVGRAQAVQAEAAGVAVEAAMNPILLKPTGERTSQVVVLGRPWAVLDAAAYRAARAELAPLVLDALADLRARFDVVVCEGAGSATEINLLDGDFVNLGLAARAGLPAVVVGDIERGGVFAGLHGAVTLVPPALGRQVAGFVVNRFRGDPGLLAPGLAELTARTGVPVLGVLPWLEGLALDAEDSLSVELGPLPEAAGGSGALDVGVVRFPRAANLTDLDPLRLEGSVRLRWVRRGGELGRPDLVVLPGTKATVADLAWLREVGLVEALAAARRAGTVVLGICGGYQMLGQEIHDEVESGSGRVPGLGWLPVRTVFEPTKLTRQRRGRLAGPGAEALGGPLAVEGYQIHHGRVRPLDEPSGQRAEAWIALASLDEGTGAEVQPEGAADLEGGVLGTTLHGLLEADALRQGLLGFVARRRG</sequence>
<dbReference type="InterPro" id="IPR033949">
    <property type="entry name" value="CobQ_GATase1"/>
</dbReference>
<dbReference type="Pfam" id="PF01656">
    <property type="entry name" value="CbiA"/>
    <property type="match status" value="1"/>
</dbReference>
<dbReference type="PANTHER" id="PTHR21343:SF1">
    <property type="entry name" value="COBYRIC ACID SYNTHASE"/>
    <property type="match status" value="1"/>
</dbReference>
<name>A0ABV6C706_9ACTN</name>
<keyword evidence="7" id="KW-1185">Reference proteome</keyword>
<dbReference type="InterPro" id="IPR011698">
    <property type="entry name" value="GATase_3"/>
</dbReference>
<dbReference type="InterPro" id="IPR004459">
    <property type="entry name" value="CobQ_synth"/>
</dbReference>
<evidence type="ECO:0000313" key="6">
    <source>
        <dbReference type="EMBL" id="MFC0083098.1"/>
    </source>
</evidence>
<dbReference type="InterPro" id="IPR029062">
    <property type="entry name" value="Class_I_gatase-like"/>
</dbReference>
<dbReference type="PROSITE" id="PS51273">
    <property type="entry name" value="GATASE_TYPE_1"/>
    <property type="match status" value="1"/>
</dbReference>
<dbReference type="SUPFAM" id="SSF52540">
    <property type="entry name" value="P-loop containing nucleoside triphosphate hydrolases"/>
    <property type="match status" value="1"/>
</dbReference>
<accession>A0ABV6C706</accession>
<comment type="caution">
    <text evidence="6">The sequence shown here is derived from an EMBL/GenBank/DDBJ whole genome shotgun (WGS) entry which is preliminary data.</text>
</comment>
<dbReference type="SUPFAM" id="SSF52317">
    <property type="entry name" value="Class I glutamine amidotransferase-like"/>
    <property type="match status" value="1"/>
</dbReference>
<dbReference type="EMBL" id="JBHLYQ010000257">
    <property type="protein sequence ID" value="MFC0083098.1"/>
    <property type="molecule type" value="Genomic_DNA"/>
</dbReference>
<feature type="domain" description="CobB/CobQ-like glutamine amidotransferase" evidence="5">
    <location>
        <begin position="251"/>
        <end position="452"/>
    </location>
</feature>
<dbReference type="Gene3D" id="3.40.50.880">
    <property type="match status" value="1"/>
</dbReference>
<feature type="non-terminal residue" evidence="6">
    <location>
        <position position="467"/>
    </location>
</feature>
<evidence type="ECO:0000256" key="3">
    <source>
        <dbReference type="ARBA" id="ARBA00022962"/>
    </source>
</evidence>
<organism evidence="6 7">
    <name type="scientific">Aciditerrimonas ferrireducens</name>
    <dbReference type="NCBI Taxonomy" id="667306"/>
    <lineage>
        <taxon>Bacteria</taxon>
        <taxon>Bacillati</taxon>
        <taxon>Actinomycetota</taxon>
        <taxon>Acidimicrobiia</taxon>
        <taxon>Acidimicrobiales</taxon>
        <taxon>Acidimicrobiaceae</taxon>
        <taxon>Aciditerrimonas</taxon>
    </lineage>
</organism>
<evidence type="ECO:0000259" key="5">
    <source>
        <dbReference type="Pfam" id="PF07685"/>
    </source>
</evidence>
<dbReference type="HAMAP" id="MF_00028">
    <property type="entry name" value="CobQ"/>
    <property type="match status" value="1"/>
</dbReference>
<dbReference type="CDD" id="cd01750">
    <property type="entry name" value="GATase1_CobQ"/>
    <property type="match status" value="1"/>
</dbReference>
<keyword evidence="3" id="KW-0315">Glutamine amidotransferase</keyword>
<comment type="pathway">
    <text evidence="1">Cofactor biosynthesis; adenosylcobalamin biosynthesis.</text>
</comment>
<evidence type="ECO:0000259" key="4">
    <source>
        <dbReference type="Pfam" id="PF01656"/>
    </source>
</evidence>
<dbReference type="InterPro" id="IPR002586">
    <property type="entry name" value="CobQ/CobB/MinD/ParA_Nub-bd_dom"/>
</dbReference>
<dbReference type="Proteomes" id="UP001589788">
    <property type="component" value="Unassembled WGS sequence"/>
</dbReference>
<dbReference type="InterPro" id="IPR027417">
    <property type="entry name" value="P-loop_NTPase"/>
</dbReference>
<evidence type="ECO:0000256" key="1">
    <source>
        <dbReference type="ARBA" id="ARBA00004953"/>
    </source>
</evidence>
<gene>
    <name evidence="6" type="ORF">ACFFRE_13265</name>
</gene>
<dbReference type="Gene3D" id="3.40.50.300">
    <property type="entry name" value="P-loop containing nucleotide triphosphate hydrolases"/>
    <property type="match status" value="1"/>
</dbReference>
<feature type="domain" description="CobQ/CobB/MinD/ParA nucleotide binding" evidence="4">
    <location>
        <begin position="1"/>
        <end position="229"/>
    </location>
</feature>
<dbReference type="PROSITE" id="PS51274">
    <property type="entry name" value="GATASE_COBBQ"/>
    <property type="match status" value="1"/>
</dbReference>
<dbReference type="PANTHER" id="PTHR21343">
    <property type="entry name" value="DETHIOBIOTIN SYNTHETASE"/>
    <property type="match status" value="1"/>
</dbReference>
<evidence type="ECO:0000256" key="2">
    <source>
        <dbReference type="ARBA" id="ARBA00022573"/>
    </source>
</evidence>